<dbReference type="SMART" id="SM00256">
    <property type="entry name" value="FBOX"/>
    <property type="match status" value="1"/>
</dbReference>
<sequence length="398" mass="43801">MSSSVRIHYLEEVSRDLSAISRDNGIRVPFDDVRAFVAAAQHLKDTIRALHQPSADTRLESDHIQNELARAKDSADQICGFFNSCWDQVPVAHRPSAQSAIVAQKVFALPELLELILADLDLYDALRAQQVSRVWRDGINSSVKMQRAMGLRTDDGADFFTPLSHDHESSPWDRTFPGVCFEQMRGAFDPFNATQEGNVVRSLAVGIHVSTSTPLSVGARCRRILICQPPLKRATVRVDHYCIHHRCSPIMFEYEIASDDGIRVRDVLDAAQEAFDGYCCCGWYVDRIQLSDTDSHDGYGPGGAAEGVFGDTSSGIEDEGERGEAGKGDEGGNSEGDTDADRANLPGSDLSSFTHHGCEVTITVRGVVTLKDDDPLVVDRRRRVAAVDEYRQRSAGFS</sequence>
<proteinExistence type="predicted"/>
<name>A0ABR0F1J2_ZASCE</name>
<dbReference type="InterPro" id="IPR036047">
    <property type="entry name" value="F-box-like_dom_sf"/>
</dbReference>
<evidence type="ECO:0000313" key="3">
    <source>
        <dbReference type="EMBL" id="KAK4507216.1"/>
    </source>
</evidence>
<dbReference type="CDD" id="cd09917">
    <property type="entry name" value="F-box_SF"/>
    <property type="match status" value="1"/>
</dbReference>
<keyword evidence="4" id="KW-1185">Reference proteome</keyword>
<accession>A0ABR0F1J2</accession>
<dbReference type="EMBL" id="JAXOVC010000001">
    <property type="protein sequence ID" value="KAK4507216.1"/>
    <property type="molecule type" value="Genomic_DNA"/>
</dbReference>
<dbReference type="InterPro" id="IPR001810">
    <property type="entry name" value="F-box_dom"/>
</dbReference>
<dbReference type="Proteomes" id="UP001305779">
    <property type="component" value="Unassembled WGS sequence"/>
</dbReference>
<feature type="domain" description="F-box" evidence="2">
    <location>
        <begin position="109"/>
        <end position="148"/>
    </location>
</feature>
<evidence type="ECO:0000313" key="4">
    <source>
        <dbReference type="Proteomes" id="UP001305779"/>
    </source>
</evidence>
<protein>
    <recommendedName>
        <fullName evidence="2">F-box domain-containing protein</fullName>
    </recommendedName>
</protein>
<organism evidence="3 4">
    <name type="scientific">Zasmidium cellare</name>
    <name type="common">Wine cellar mold</name>
    <name type="synonym">Racodium cellare</name>
    <dbReference type="NCBI Taxonomy" id="395010"/>
    <lineage>
        <taxon>Eukaryota</taxon>
        <taxon>Fungi</taxon>
        <taxon>Dikarya</taxon>
        <taxon>Ascomycota</taxon>
        <taxon>Pezizomycotina</taxon>
        <taxon>Dothideomycetes</taxon>
        <taxon>Dothideomycetidae</taxon>
        <taxon>Mycosphaerellales</taxon>
        <taxon>Mycosphaerellaceae</taxon>
        <taxon>Zasmidium</taxon>
    </lineage>
</organism>
<evidence type="ECO:0000259" key="2">
    <source>
        <dbReference type="SMART" id="SM00256"/>
    </source>
</evidence>
<comment type="caution">
    <text evidence="3">The sequence shown here is derived from an EMBL/GenBank/DDBJ whole genome shotgun (WGS) entry which is preliminary data.</text>
</comment>
<evidence type="ECO:0000256" key="1">
    <source>
        <dbReference type="SAM" id="MobiDB-lite"/>
    </source>
</evidence>
<gene>
    <name evidence="3" type="ORF">PRZ48_000951</name>
</gene>
<feature type="region of interest" description="Disordered" evidence="1">
    <location>
        <begin position="297"/>
        <end position="349"/>
    </location>
</feature>
<dbReference type="SUPFAM" id="SSF81383">
    <property type="entry name" value="F-box domain"/>
    <property type="match status" value="1"/>
</dbReference>
<reference evidence="3 4" key="1">
    <citation type="journal article" date="2023" name="G3 (Bethesda)">
        <title>A chromosome-level genome assembly of Zasmidium syzygii isolated from banana leaves.</title>
        <authorList>
            <person name="van Westerhoven A.C."/>
            <person name="Mehrabi R."/>
            <person name="Talebi R."/>
            <person name="Steentjes M.B.F."/>
            <person name="Corcolon B."/>
            <person name="Chong P.A."/>
            <person name="Kema G.H.J."/>
            <person name="Seidl M.F."/>
        </authorList>
    </citation>
    <scope>NUCLEOTIDE SEQUENCE [LARGE SCALE GENOMIC DNA]</scope>
    <source>
        <strain evidence="3 4">P124</strain>
    </source>
</reference>